<evidence type="ECO:0000313" key="3">
    <source>
        <dbReference type="Proteomes" id="UP000015545"/>
    </source>
</evidence>
<dbReference type="Proteomes" id="UP000015545">
    <property type="component" value="Segment"/>
</dbReference>
<sequence>MLGLFGNVTVKKGKRKRKFKKYRQYEYDFYGRKLVLQGYEAQALEYLVEVGGFDPADIKTECEFGDALNIRYKYSGKWRSYMPDIFIRNHNIIVEVKSKSTMGLLNNKKRGWSMNQAKAKACHARGFKFCVLLMTDSGKRIPLPKNWPLMKKAECLRIMREELGVRI</sequence>
<evidence type="ECO:0000259" key="1">
    <source>
        <dbReference type="Pfam" id="PF24308"/>
    </source>
</evidence>
<name>S5VZM4_9CAUD</name>
<accession>S5VZM4</accession>
<keyword evidence="3" id="KW-1185">Reference proteome</keyword>
<feature type="domain" description="DUF7487" evidence="1">
    <location>
        <begin position="21"/>
        <end position="127"/>
    </location>
</feature>
<reference evidence="2 3" key="1">
    <citation type="journal article" date="2014" name="Genome Announc.">
        <title>Complete Genome Sequence of the Novel Giant Pseudomonas Phage PaBG.</title>
        <authorList>
            <person name="Sykilinda N.N."/>
            <person name="Bondar A.A."/>
            <person name="Gorshkova A.S."/>
            <person name="Kurochkina L.P."/>
            <person name="Kulikov E.E."/>
            <person name="Shneider M.M."/>
            <person name="Kadykov V.A."/>
            <person name="Solovjeva N.V."/>
            <person name="Kabilov M.R."/>
            <person name="Mesyanzhinov V.V."/>
            <person name="Vlassov V.V."/>
            <person name="Drukker V.V."/>
            <person name="Miroshnikov K.A."/>
        </authorList>
    </citation>
    <scope>NUCLEOTIDE SEQUENCE [LARGE SCALE GENOMIC DNA]</scope>
</reference>
<evidence type="ECO:0000313" key="2">
    <source>
        <dbReference type="EMBL" id="AGS82050.1"/>
    </source>
</evidence>
<dbReference type="OrthoDB" id="17584at10239"/>
<dbReference type="EMBL" id="KF147891">
    <property type="protein sequence ID" value="AGS82050.1"/>
    <property type="molecule type" value="Genomic_DNA"/>
</dbReference>
<organism evidence="2 3">
    <name type="scientific">Pseudomonas phage PaBG</name>
    <dbReference type="NCBI Taxonomy" id="1335230"/>
    <lineage>
        <taxon>Viruses</taxon>
        <taxon>Duplodnaviria</taxon>
        <taxon>Heunggongvirae</taxon>
        <taxon>Uroviricota</taxon>
        <taxon>Caudoviricetes</taxon>
        <taxon>Baikalvirus</taxon>
        <taxon>Baikalvirus PaBG</taxon>
    </lineage>
</organism>
<proteinExistence type="predicted"/>
<dbReference type="KEGG" id="vg:16574852"/>
<dbReference type="InterPro" id="IPR055910">
    <property type="entry name" value="DUF7487"/>
</dbReference>
<dbReference type="Pfam" id="PF24308">
    <property type="entry name" value="DUF7487"/>
    <property type="match status" value="1"/>
</dbReference>
<gene>
    <name evidence="2" type="ORF">PaBG_00166</name>
</gene>
<protein>
    <submittedName>
        <fullName evidence="2">Putative holliday junction resolvase</fullName>
    </submittedName>
</protein>
<dbReference type="RefSeq" id="YP_008433497.1">
    <property type="nucleotide sequence ID" value="NC_022096.1"/>
</dbReference>